<name>A0ABT7K9D4_9HYPH</name>
<dbReference type="EMBL" id="JARFYN010000005">
    <property type="protein sequence ID" value="MDL2405205.1"/>
    <property type="molecule type" value="Genomic_DNA"/>
</dbReference>
<evidence type="ECO:0000313" key="3">
    <source>
        <dbReference type="Proteomes" id="UP001172630"/>
    </source>
</evidence>
<dbReference type="Proteomes" id="UP001172630">
    <property type="component" value="Unassembled WGS sequence"/>
</dbReference>
<dbReference type="Pfam" id="PF12902">
    <property type="entry name" value="Ferritin-like"/>
    <property type="match status" value="1"/>
</dbReference>
<dbReference type="InterPro" id="IPR026820">
    <property type="entry name" value="VioB/RebD_dom"/>
</dbReference>
<dbReference type="RefSeq" id="WP_285878112.1">
    <property type="nucleotide sequence ID" value="NZ_JARFYN010000005.1"/>
</dbReference>
<gene>
    <name evidence="2" type="ORF">PY650_05965</name>
</gene>
<proteinExistence type="predicted"/>
<reference evidence="2" key="1">
    <citation type="submission" date="2023-06" db="EMBL/GenBank/DDBJ databases">
        <title>Phylogenetic Diversity of Rhizobium strains.</title>
        <authorList>
            <person name="Moura F.T."/>
            <person name="Helene L.C.F."/>
            <person name="Hungria M."/>
        </authorList>
    </citation>
    <scope>NUCLEOTIDE SEQUENCE</scope>
    <source>
        <strain evidence="2">CCGE524</strain>
    </source>
</reference>
<dbReference type="InterPro" id="IPR012347">
    <property type="entry name" value="Ferritin-like"/>
</dbReference>
<accession>A0ABT7K9D4</accession>
<evidence type="ECO:0000259" key="1">
    <source>
        <dbReference type="Pfam" id="PF12902"/>
    </source>
</evidence>
<feature type="domain" description="Iminophenyl-pyruvate dimer synthase" evidence="1">
    <location>
        <begin position="52"/>
        <end position="287"/>
    </location>
</feature>
<protein>
    <submittedName>
        <fullName evidence="2">Ferritin-like domain-containing protein</fullName>
    </submittedName>
</protein>
<dbReference type="Gene3D" id="1.20.1260.10">
    <property type="match status" value="1"/>
</dbReference>
<sequence length="482" mass="53420">MRSRIRRHLGPLLGVTSPSSLMHIRAVKGASTSAKVEIPIGFAPRQYAILLLHVAAEIEHSLLVQYLYAAYSLGGADVPEADRERVAQWREVILGIAKEEMGHLMTVQNLLHCLGAPLNLNREDYPWDSDFYPFPFQLEPLTPLSLAKYIYIEAPSPEEWTGDEADAIRALVEDKIGVERLHRVGALYDQLQALFEQPDLISDANFDGATFPFQVNWDEWGRGYKGGVSGNATNGIAPETPDILLLQITSRTDALNAIKAISSQGEANPTASDDASSHFARFLKIYRHFPKDKKSPALTRPLAVNPVATSVPDVVSDASACSVITHPHARIWAELFNLRYEMLLLCLAHTFKYPSNILVDRQNTPRGLLIHSTFGEMYNLGAIAGILVRTPLSSDSGPLRAGPPFQMPFSLELPSRLADIWRQHADLLTASQSIIEALLVSPTDDAERRYLVSLGEADRQIGETIHSILNDRSIARPLQHQY</sequence>
<dbReference type="InterPro" id="IPR009078">
    <property type="entry name" value="Ferritin-like_SF"/>
</dbReference>
<keyword evidence="3" id="KW-1185">Reference proteome</keyword>
<evidence type="ECO:0000313" key="2">
    <source>
        <dbReference type="EMBL" id="MDL2405205.1"/>
    </source>
</evidence>
<organism evidence="2 3">
    <name type="scientific">Rhizobium calliandrae</name>
    <dbReference type="NCBI Taxonomy" id="1312182"/>
    <lineage>
        <taxon>Bacteria</taxon>
        <taxon>Pseudomonadati</taxon>
        <taxon>Pseudomonadota</taxon>
        <taxon>Alphaproteobacteria</taxon>
        <taxon>Hyphomicrobiales</taxon>
        <taxon>Rhizobiaceae</taxon>
        <taxon>Rhizobium/Agrobacterium group</taxon>
        <taxon>Rhizobium</taxon>
    </lineage>
</organism>
<comment type="caution">
    <text evidence="2">The sequence shown here is derived from an EMBL/GenBank/DDBJ whole genome shotgun (WGS) entry which is preliminary data.</text>
</comment>
<dbReference type="SUPFAM" id="SSF47240">
    <property type="entry name" value="Ferritin-like"/>
    <property type="match status" value="1"/>
</dbReference>